<keyword evidence="2" id="KW-1185">Reference proteome</keyword>
<evidence type="ECO:0000313" key="2">
    <source>
        <dbReference type="Proteomes" id="UP000054805"/>
    </source>
</evidence>
<gene>
    <name evidence="1" type="ORF">T4B_12027</name>
</gene>
<sequence length="60" mass="6890">MMQLLRNWDKFVSFSASTVGFVLCYDKSTVKCSSTCLLQWKKEDQLSSVTLHLISIKTDQ</sequence>
<organism evidence="1 2">
    <name type="scientific">Trichinella pseudospiralis</name>
    <name type="common">Parasitic roundworm</name>
    <dbReference type="NCBI Taxonomy" id="6337"/>
    <lineage>
        <taxon>Eukaryota</taxon>
        <taxon>Metazoa</taxon>
        <taxon>Ecdysozoa</taxon>
        <taxon>Nematoda</taxon>
        <taxon>Enoplea</taxon>
        <taxon>Dorylaimia</taxon>
        <taxon>Trichinellida</taxon>
        <taxon>Trichinellidae</taxon>
        <taxon>Trichinella</taxon>
    </lineage>
</organism>
<protein>
    <submittedName>
        <fullName evidence="1">Uncharacterized protein</fullName>
    </submittedName>
</protein>
<reference evidence="1 2" key="1">
    <citation type="submission" date="2015-01" db="EMBL/GenBank/DDBJ databases">
        <title>Evolution of Trichinella species and genotypes.</title>
        <authorList>
            <person name="Korhonen P.K."/>
            <person name="Edoardo P."/>
            <person name="Giuseppe L.R."/>
            <person name="Gasser R.B."/>
        </authorList>
    </citation>
    <scope>NUCLEOTIDE SEQUENCE [LARGE SCALE GENOMIC DNA]</scope>
    <source>
        <strain evidence="1">ISS588</strain>
    </source>
</reference>
<comment type="caution">
    <text evidence="1">The sequence shown here is derived from an EMBL/GenBank/DDBJ whole genome shotgun (WGS) entry which is preliminary data.</text>
</comment>
<name>A0A0V1IGL5_TRIPS</name>
<dbReference type="AlphaFoldDB" id="A0A0V1IGL5"/>
<evidence type="ECO:0000313" key="1">
    <source>
        <dbReference type="EMBL" id="KRZ21668.1"/>
    </source>
</evidence>
<dbReference type="Proteomes" id="UP000054805">
    <property type="component" value="Unassembled WGS sequence"/>
</dbReference>
<accession>A0A0V1IGL5</accession>
<proteinExistence type="predicted"/>
<dbReference type="EMBL" id="JYDS01000197">
    <property type="protein sequence ID" value="KRZ21668.1"/>
    <property type="molecule type" value="Genomic_DNA"/>
</dbReference>